<protein>
    <submittedName>
        <fullName evidence="2">Uncharacterized protein</fullName>
    </submittedName>
</protein>
<sequence>MGGVFSADCQHGTLDVTKWYQTSRQCKSASSTHEIRASRGTETLETAKADNNCNIQHAPASCWGLWKTGTDTPIYCLENQFAVLPEPLSDSFPQQAWFAGACADGCSTFCPEEDAVAAPVCNWDGPLEGEISPEGSRGIGGGGEALSGELELEDAKLACEADVTCTGVDSTWYIGKPFVARKGAFTEDRSSYGLTYIKYCDGTGPLPPLPRSATAMQNAGFSVAGIACFAGAAFVAKKKHAPIKRNLKKLLSSFGSQSFAGGSDGEPIEMQKTASTV</sequence>
<comment type="caution">
    <text evidence="2">The sequence shown here is derived from an EMBL/GenBank/DDBJ whole genome shotgun (WGS) entry which is preliminary data.</text>
</comment>
<keyword evidence="3" id="KW-1185">Reference proteome</keyword>
<accession>A0ABQ6MKG6</accession>
<evidence type="ECO:0000313" key="3">
    <source>
        <dbReference type="Proteomes" id="UP001165060"/>
    </source>
</evidence>
<evidence type="ECO:0000313" key="2">
    <source>
        <dbReference type="EMBL" id="GMI28073.1"/>
    </source>
</evidence>
<evidence type="ECO:0000256" key="1">
    <source>
        <dbReference type="SAM" id="Phobius"/>
    </source>
</evidence>
<dbReference type="EMBL" id="BRYB01001538">
    <property type="protein sequence ID" value="GMI28073.1"/>
    <property type="molecule type" value="Genomic_DNA"/>
</dbReference>
<feature type="transmembrane region" description="Helical" evidence="1">
    <location>
        <begin position="219"/>
        <end position="236"/>
    </location>
</feature>
<dbReference type="Proteomes" id="UP001165060">
    <property type="component" value="Unassembled WGS sequence"/>
</dbReference>
<keyword evidence="1" id="KW-1133">Transmembrane helix</keyword>
<organism evidence="2 3">
    <name type="scientific">Tetraparma gracilis</name>
    <dbReference type="NCBI Taxonomy" id="2962635"/>
    <lineage>
        <taxon>Eukaryota</taxon>
        <taxon>Sar</taxon>
        <taxon>Stramenopiles</taxon>
        <taxon>Ochrophyta</taxon>
        <taxon>Bolidophyceae</taxon>
        <taxon>Parmales</taxon>
        <taxon>Triparmaceae</taxon>
        <taxon>Tetraparma</taxon>
    </lineage>
</organism>
<gene>
    <name evidence="2" type="ORF">TeGR_g10706</name>
</gene>
<name>A0ABQ6MKG6_9STRA</name>
<reference evidence="2 3" key="1">
    <citation type="journal article" date="2023" name="Commun. Biol.">
        <title>Genome analysis of Parmales, the sister group of diatoms, reveals the evolutionary specialization of diatoms from phago-mixotrophs to photoautotrophs.</title>
        <authorList>
            <person name="Ban H."/>
            <person name="Sato S."/>
            <person name="Yoshikawa S."/>
            <person name="Yamada K."/>
            <person name="Nakamura Y."/>
            <person name="Ichinomiya M."/>
            <person name="Sato N."/>
            <person name="Blanc-Mathieu R."/>
            <person name="Endo H."/>
            <person name="Kuwata A."/>
            <person name="Ogata H."/>
        </authorList>
    </citation>
    <scope>NUCLEOTIDE SEQUENCE [LARGE SCALE GENOMIC DNA]</scope>
</reference>
<proteinExistence type="predicted"/>
<keyword evidence="1" id="KW-0472">Membrane</keyword>
<keyword evidence="1" id="KW-0812">Transmembrane</keyword>